<feature type="transmembrane region" description="Helical" evidence="1">
    <location>
        <begin position="29"/>
        <end position="51"/>
    </location>
</feature>
<organism evidence="2 3">
    <name type="scientific">Aegilops tauschii subsp. strangulata</name>
    <name type="common">Goatgrass</name>
    <dbReference type="NCBI Taxonomy" id="200361"/>
    <lineage>
        <taxon>Eukaryota</taxon>
        <taxon>Viridiplantae</taxon>
        <taxon>Streptophyta</taxon>
        <taxon>Embryophyta</taxon>
        <taxon>Tracheophyta</taxon>
        <taxon>Spermatophyta</taxon>
        <taxon>Magnoliopsida</taxon>
        <taxon>Liliopsida</taxon>
        <taxon>Poales</taxon>
        <taxon>Poaceae</taxon>
        <taxon>BOP clade</taxon>
        <taxon>Pooideae</taxon>
        <taxon>Triticodae</taxon>
        <taxon>Triticeae</taxon>
        <taxon>Triticinae</taxon>
        <taxon>Aegilops</taxon>
    </lineage>
</organism>
<reference evidence="3" key="1">
    <citation type="journal article" date="2014" name="Science">
        <title>Ancient hybridizations among the ancestral genomes of bread wheat.</title>
        <authorList>
            <consortium name="International Wheat Genome Sequencing Consortium,"/>
            <person name="Marcussen T."/>
            <person name="Sandve S.R."/>
            <person name="Heier L."/>
            <person name="Spannagl M."/>
            <person name="Pfeifer M."/>
            <person name="Jakobsen K.S."/>
            <person name="Wulff B.B."/>
            <person name="Steuernagel B."/>
            <person name="Mayer K.F."/>
            <person name="Olsen O.A."/>
        </authorList>
    </citation>
    <scope>NUCLEOTIDE SEQUENCE [LARGE SCALE GENOMIC DNA]</scope>
    <source>
        <strain evidence="3">cv. AL8/78</strain>
    </source>
</reference>
<name>A0A453EPW9_AEGTS</name>
<protein>
    <submittedName>
        <fullName evidence="2">Uncharacterized protein</fullName>
    </submittedName>
</protein>
<dbReference type="Gramene" id="AET3Gv20417300.81">
    <property type="protein sequence ID" value="AET3Gv20417300.81"/>
    <property type="gene ID" value="AET3Gv20417300"/>
</dbReference>
<reference evidence="2" key="5">
    <citation type="journal article" date="2021" name="G3 (Bethesda)">
        <title>Aegilops tauschii genome assembly Aet v5.0 features greater sequence contiguity and improved annotation.</title>
        <authorList>
            <person name="Wang L."/>
            <person name="Zhu T."/>
            <person name="Rodriguez J.C."/>
            <person name="Deal K.R."/>
            <person name="Dubcovsky J."/>
            <person name="McGuire P.E."/>
            <person name="Lux T."/>
            <person name="Spannagl M."/>
            <person name="Mayer K.F.X."/>
            <person name="Baldrich P."/>
            <person name="Meyers B.C."/>
            <person name="Huo N."/>
            <person name="Gu Y.Q."/>
            <person name="Zhou H."/>
            <person name="Devos K.M."/>
            <person name="Bennetzen J.L."/>
            <person name="Unver T."/>
            <person name="Budak H."/>
            <person name="Gulick P.J."/>
            <person name="Galiba G."/>
            <person name="Kalapos B."/>
            <person name="Nelson D.R."/>
            <person name="Li P."/>
            <person name="You F.M."/>
            <person name="Luo M.C."/>
            <person name="Dvorak J."/>
        </authorList>
    </citation>
    <scope>NUCLEOTIDE SEQUENCE [LARGE SCALE GENOMIC DNA]</scope>
    <source>
        <strain evidence="2">cv. AL8/78</strain>
    </source>
</reference>
<evidence type="ECO:0000313" key="3">
    <source>
        <dbReference type="Proteomes" id="UP000015105"/>
    </source>
</evidence>
<dbReference type="EnsemblPlants" id="AET3Gv20417300.81">
    <property type="protein sequence ID" value="AET3Gv20417300.81"/>
    <property type="gene ID" value="AET3Gv20417300"/>
</dbReference>
<reference evidence="2" key="4">
    <citation type="submission" date="2019-03" db="UniProtKB">
        <authorList>
            <consortium name="EnsemblPlants"/>
        </authorList>
    </citation>
    <scope>IDENTIFICATION</scope>
</reference>
<reference evidence="3" key="2">
    <citation type="journal article" date="2017" name="Nat. Plants">
        <title>The Aegilops tauschii genome reveals multiple impacts of transposons.</title>
        <authorList>
            <person name="Zhao G."/>
            <person name="Zou C."/>
            <person name="Li K."/>
            <person name="Wang K."/>
            <person name="Li T."/>
            <person name="Gao L."/>
            <person name="Zhang X."/>
            <person name="Wang H."/>
            <person name="Yang Z."/>
            <person name="Liu X."/>
            <person name="Jiang W."/>
            <person name="Mao L."/>
            <person name="Kong X."/>
            <person name="Jiao Y."/>
            <person name="Jia J."/>
        </authorList>
    </citation>
    <scope>NUCLEOTIDE SEQUENCE [LARGE SCALE GENOMIC DNA]</scope>
    <source>
        <strain evidence="3">cv. AL8/78</strain>
    </source>
</reference>
<keyword evidence="1" id="KW-0812">Transmembrane</keyword>
<keyword evidence="1" id="KW-0472">Membrane</keyword>
<evidence type="ECO:0000313" key="2">
    <source>
        <dbReference type="EnsemblPlants" id="AET3Gv20417300.81"/>
    </source>
</evidence>
<dbReference type="Proteomes" id="UP000015105">
    <property type="component" value="Chromosome 3D"/>
</dbReference>
<keyword evidence="3" id="KW-1185">Reference proteome</keyword>
<accession>A0A453EPW9</accession>
<sequence>MLLMYKSWKKLILEASFEYQYKPVQFFRLMFPIAHQYRLLCLCLWCFFFWMESSPKNSKQSNH</sequence>
<reference evidence="2" key="3">
    <citation type="journal article" date="2017" name="Nature">
        <title>Genome sequence of the progenitor of the wheat D genome Aegilops tauschii.</title>
        <authorList>
            <person name="Luo M.C."/>
            <person name="Gu Y.Q."/>
            <person name="Puiu D."/>
            <person name="Wang H."/>
            <person name="Twardziok S.O."/>
            <person name="Deal K.R."/>
            <person name="Huo N."/>
            <person name="Zhu T."/>
            <person name="Wang L."/>
            <person name="Wang Y."/>
            <person name="McGuire P.E."/>
            <person name="Liu S."/>
            <person name="Long H."/>
            <person name="Ramasamy R.K."/>
            <person name="Rodriguez J.C."/>
            <person name="Van S.L."/>
            <person name="Yuan L."/>
            <person name="Wang Z."/>
            <person name="Xia Z."/>
            <person name="Xiao L."/>
            <person name="Anderson O.D."/>
            <person name="Ouyang S."/>
            <person name="Liang Y."/>
            <person name="Zimin A.V."/>
            <person name="Pertea G."/>
            <person name="Qi P."/>
            <person name="Bennetzen J.L."/>
            <person name="Dai X."/>
            <person name="Dawson M.W."/>
            <person name="Muller H.G."/>
            <person name="Kugler K."/>
            <person name="Rivarola-Duarte L."/>
            <person name="Spannagl M."/>
            <person name="Mayer K.F.X."/>
            <person name="Lu F.H."/>
            <person name="Bevan M.W."/>
            <person name="Leroy P."/>
            <person name="Li P."/>
            <person name="You F.M."/>
            <person name="Sun Q."/>
            <person name="Liu Z."/>
            <person name="Lyons E."/>
            <person name="Wicker T."/>
            <person name="Salzberg S.L."/>
            <person name="Devos K.M."/>
            <person name="Dvorak J."/>
        </authorList>
    </citation>
    <scope>NUCLEOTIDE SEQUENCE [LARGE SCALE GENOMIC DNA]</scope>
    <source>
        <strain evidence="2">cv. AL8/78</strain>
    </source>
</reference>
<proteinExistence type="predicted"/>
<evidence type="ECO:0000256" key="1">
    <source>
        <dbReference type="SAM" id="Phobius"/>
    </source>
</evidence>
<keyword evidence="1" id="KW-1133">Transmembrane helix</keyword>
<dbReference type="AlphaFoldDB" id="A0A453EPW9"/>